<evidence type="ECO:0000256" key="1">
    <source>
        <dbReference type="SAM" id="Phobius"/>
    </source>
</evidence>
<feature type="transmembrane region" description="Helical" evidence="1">
    <location>
        <begin position="38"/>
        <end position="58"/>
    </location>
</feature>
<dbReference type="Proteomes" id="UP001165283">
    <property type="component" value="Unassembled WGS sequence"/>
</dbReference>
<gene>
    <name evidence="2" type="ORF">KDL28_18220</name>
</gene>
<dbReference type="RefSeq" id="WP_252440277.1">
    <property type="nucleotide sequence ID" value="NZ_JAGSOV010000039.1"/>
</dbReference>
<keyword evidence="3" id="KW-1185">Reference proteome</keyword>
<organism evidence="2 3">
    <name type="scientific">Pseudonocardia humida</name>
    <dbReference type="NCBI Taxonomy" id="2800819"/>
    <lineage>
        <taxon>Bacteria</taxon>
        <taxon>Bacillati</taxon>
        <taxon>Actinomycetota</taxon>
        <taxon>Actinomycetes</taxon>
        <taxon>Pseudonocardiales</taxon>
        <taxon>Pseudonocardiaceae</taxon>
        <taxon>Pseudonocardia</taxon>
    </lineage>
</organism>
<name>A0ABT1A1Y3_9PSEU</name>
<accession>A0ABT1A1Y3</accession>
<comment type="caution">
    <text evidence="2">The sequence shown here is derived from an EMBL/GenBank/DDBJ whole genome shotgun (WGS) entry which is preliminary data.</text>
</comment>
<dbReference type="EMBL" id="JAGSOV010000039">
    <property type="protein sequence ID" value="MCO1657000.1"/>
    <property type="molecule type" value="Genomic_DNA"/>
</dbReference>
<protein>
    <submittedName>
        <fullName evidence="2">Uncharacterized protein</fullName>
    </submittedName>
</protein>
<keyword evidence="1" id="KW-0812">Transmembrane</keyword>
<feature type="transmembrane region" description="Helical" evidence="1">
    <location>
        <begin position="6"/>
        <end position="26"/>
    </location>
</feature>
<keyword evidence="1" id="KW-1133">Transmembrane helix</keyword>
<reference evidence="2" key="1">
    <citation type="submission" date="2021-04" db="EMBL/GenBank/DDBJ databases">
        <title>Pseudonocardia sp. nov., isolated from sandy soil of mangrove forest.</title>
        <authorList>
            <person name="Zan Z."/>
            <person name="Huang R."/>
            <person name="Liu W."/>
        </authorList>
    </citation>
    <scope>NUCLEOTIDE SEQUENCE</scope>
    <source>
        <strain evidence="2">S2-4</strain>
    </source>
</reference>
<keyword evidence="1" id="KW-0472">Membrane</keyword>
<proteinExistence type="predicted"/>
<evidence type="ECO:0000313" key="3">
    <source>
        <dbReference type="Proteomes" id="UP001165283"/>
    </source>
</evidence>
<evidence type="ECO:0000313" key="2">
    <source>
        <dbReference type="EMBL" id="MCO1657000.1"/>
    </source>
</evidence>
<sequence length="192" mass="20452">MDTSTIIFLSAFGCGLLFAGCAVLGQWAQKGVPLWKRWVTPIAVLVFCAGFGALGYLIDDGNADTTLFEIEAEGPGAQVPAEVGFDIAVEHAGTEHELLVAPEPTTASPDPAQLRVQVTDAAGRVLLDEPVALDTRCPEVAFCEWYAFSGRFTPAESGEHRLVVTVLTPEVSLLHVRVGDPLKTDGERAPGY</sequence>